<dbReference type="InterPro" id="IPR016181">
    <property type="entry name" value="Acyl_CoA_acyltransferase"/>
</dbReference>
<protein>
    <submittedName>
        <fullName evidence="1">Unannotated protein</fullName>
    </submittedName>
</protein>
<dbReference type="EMBL" id="CAEZXL010000075">
    <property type="protein sequence ID" value="CAB4686076.1"/>
    <property type="molecule type" value="Genomic_DNA"/>
</dbReference>
<reference evidence="1" key="1">
    <citation type="submission" date="2020-05" db="EMBL/GenBank/DDBJ databases">
        <authorList>
            <person name="Chiriac C."/>
            <person name="Salcher M."/>
            <person name="Ghai R."/>
            <person name="Kavagutti S V."/>
        </authorList>
    </citation>
    <scope>NUCLEOTIDE SEQUENCE</scope>
</reference>
<gene>
    <name evidence="1" type="ORF">UFOPK2373_00540</name>
</gene>
<evidence type="ECO:0000313" key="1">
    <source>
        <dbReference type="EMBL" id="CAB4686076.1"/>
    </source>
</evidence>
<name>A0A6J6NIV4_9ZZZZ</name>
<organism evidence="1">
    <name type="scientific">freshwater metagenome</name>
    <dbReference type="NCBI Taxonomy" id="449393"/>
    <lineage>
        <taxon>unclassified sequences</taxon>
        <taxon>metagenomes</taxon>
        <taxon>ecological metagenomes</taxon>
    </lineage>
</organism>
<dbReference type="AlphaFoldDB" id="A0A6J6NIV4"/>
<proteinExistence type="predicted"/>
<sequence>MAITATFKIASAKIPIIVKEIFEVSSAQAELTPRSIERLTELAKAETLALVYEEQKLIGWAAIEKLTKNLSEIGMVYLKPEYRSPEAFNTLMQLVAARKDNYLLATYDQALIRYVKSAWQAKETTLFGAILRSNGKFLTKRLNSASRKSINKRLKHSKPSYAIVGRR</sequence>
<accession>A0A6J6NIV4</accession>
<dbReference type="SUPFAM" id="SSF55729">
    <property type="entry name" value="Acyl-CoA N-acyltransferases (Nat)"/>
    <property type="match status" value="1"/>
</dbReference>